<accession>A0A326UHE9</accession>
<feature type="compositionally biased region" description="Polar residues" evidence="1">
    <location>
        <begin position="1"/>
        <end position="19"/>
    </location>
</feature>
<evidence type="ECO:0000313" key="3">
    <source>
        <dbReference type="Proteomes" id="UP000248806"/>
    </source>
</evidence>
<reference evidence="2 3" key="1">
    <citation type="submission" date="2018-06" db="EMBL/GenBank/DDBJ databases">
        <title>Genomic Encyclopedia of Archaeal and Bacterial Type Strains, Phase II (KMG-II): from individual species to whole genera.</title>
        <authorList>
            <person name="Goeker M."/>
        </authorList>
    </citation>
    <scope>NUCLEOTIDE SEQUENCE [LARGE SCALE GENOMIC DNA]</scope>
    <source>
        <strain evidence="2 3">ATCC BAA-1881</strain>
    </source>
</reference>
<feature type="region of interest" description="Disordered" evidence="1">
    <location>
        <begin position="1"/>
        <end position="24"/>
    </location>
</feature>
<dbReference type="RefSeq" id="WP_137686397.1">
    <property type="nucleotide sequence ID" value="NZ_BIFX01000003.1"/>
</dbReference>
<dbReference type="Proteomes" id="UP000248806">
    <property type="component" value="Unassembled WGS sequence"/>
</dbReference>
<evidence type="ECO:0000313" key="2">
    <source>
        <dbReference type="EMBL" id="PZW31141.1"/>
    </source>
</evidence>
<comment type="caution">
    <text evidence="2">The sequence shown here is derived from an EMBL/GenBank/DDBJ whole genome shotgun (WGS) entry which is preliminary data.</text>
</comment>
<organism evidence="2 3">
    <name type="scientific">Thermosporothrix hazakensis</name>
    <dbReference type="NCBI Taxonomy" id="644383"/>
    <lineage>
        <taxon>Bacteria</taxon>
        <taxon>Bacillati</taxon>
        <taxon>Chloroflexota</taxon>
        <taxon>Ktedonobacteria</taxon>
        <taxon>Ktedonobacterales</taxon>
        <taxon>Thermosporotrichaceae</taxon>
        <taxon>Thermosporothrix</taxon>
    </lineage>
</organism>
<gene>
    <name evidence="2" type="ORF">EI42_02238</name>
</gene>
<dbReference type="EMBL" id="QKUF01000006">
    <property type="protein sequence ID" value="PZW31141.1"/>
    <property type="molecule type" value="Genomic_DNA"/>
</dbReference>
<proteinExistence type="predicted"/>
<sequence length="209" mass="24284">MTNRQTPDQLSTSQPSACQLSKEERRRKLKRLNEAWHRFRSLPPETPERHAANETFRDAYTELYREGVQFRYNGDIDEYMLLEKAYPPFRLDCWYQTAGGLYVHILEYCPESSKNPYVVATMQRDIYYCDAEGVTEVPARNLKDALEIDSFPGKQFFFFDCTLVTHVKVIASTKAEAYELALEALVPHTLNRDVFVRHIDTTVKQGSEA</sequence>
<keyword evidence="3" id="KW-1185">Reference proteome</keyword>
<evidence type="ECO:0000256" key="1">
    <source>
        <dbReference type="SAM" id="MobiDB-lite"/>
    </source>
</evidence>
<name>A0A326UHE9_THEHA</name>
<protein>
    <submittedName>
        <fullName evidence="2">Uncharacterized protein</fullName>
    </submittedName>
</protein>
<dbReference type="AlphaFoldDB" id="A0A326UHE9"/>